<reference evidence="6" key="1">
    <citation type="journal article" date="2019" name="Int. J. Syst. Evol. Microbiol.">
        <title>The Global Catalogue of Microorganisms (GCM) 10K type strain sequencing project: providing services to taxonomists for standard genome sequencing and annotation.</title>
        <authorList>
            <consortium name="The Broad Institute Genomics Platform"/>
            <consortium name="The Broad Institute Genome Sequencing Center for Infectious Disease"/>
            <person name="Wu L."/>
            <person name="Ma J."/>
        </authorList>
    </citation>
    <scope>NUCLEOTIDE SEQUENCE [LARGE SCALE GENOMIC DNA]</scope>
    <source>
        <strain evidence="6">JCM 17388</strain>
    </source>
</reference>
<dbReference type="PROSITE" id="PS50263">
    <property type="entry name" value="CN_HYDROLASE"/>
    <property type="match status" value="1"/>
</dbReference>
<dbReference type="PANTHER" id="PTHR43674:SF2">
    <property type="entry name" value="BETA-UREIDOPROPIONASE"/>
    <property type="match status" value="1"/>
</dbReference>
<dbReference type="PROSITE" id="PS01227">
    <property type="entry name" value="UPF0012"/>
    <property type="match status" value="1"/>
</dbReference>
<keyword evidence="2" id="KW-0378">Hydrolase</keyword>
<accession>A0ABP8AIL7</accession>
<dbReference type="RefSeq" id="WP_344916091.1">
    <property type="nucleotide sequence ID" value="NZ_BAABAQ010000002.1"/>
</dbReference>
<evidence type="ECO:0000256" key="2">
    <source>
        <dbReference type="ARBA" id="ARBA00022801"/>
    </source>
</evidence>
<evidence type="ECO:0000256" key="3">
    <source>
        <dbReference type="SAM" id="MobiDB-lite"/>
    </source>
</evidence>
<dbReference type="PANTHER" id="PTHR43674">
    <property type="entry name" value="NITRILASE C965.09-RELATED"/>
    <property type="match status" value="1"/>
</dbReference>
<feature type="compositionally biased region" description="Basic and acidic residues" evidence="3">
    <location>
        <begin position="253"/>
        <end position="264"/>
    </location>
</feature>
<dbReference type="Gene3D" id="3.60.110.10">
    <property type="entry name" value="Carbon-nitrogen hydrolase"/>
    <property type="match status" value="1"/>
</dbReference>
<dbReference type="Proteomes" id="UP001501251">
    <property type="component" value="Unassembled WGS sequence"/>
</dbReference>
<evidence type="ECO:0000313" key="6">
    <source>
        <dbReference type="Proteomes" id="UP001501251"/>
    </source>
</evidence>
<dbReference type="EMBL" id="BAABAQ010000002">
    <property type="protein sequence ID" value="GAA4184562.1"/>
    <property type="molecule type" value="Genomic_DNA"/>
</dbReference>
<comment type="similarity">
    <text evidence="1">Belongs to the carbon-nitrogen hydrolase superfamily. NIT1/NIT2 family.</text>
</comment>
<keyword evidence="6" id="KW-1185">Reference proteome</keyword>
<dbReference type="SUPFAM" id="SSF56317">
    <property type="entry name" value="Carbon-nitrogen hydrolase"/>
    <property type="match status" value="1"/>
</dbReference>
<evidence type="ECO:0000259" key="4">
    <source>
        <dbReference type="PROSITE" id="PS50263"/>
    </source>
</evidence>
<dbReference type="InterPro" id="IPR036526">
    <property type="entry name" value="C-N_Hydrolase_sf"/>
</dbReference>
<dbReference type="InterPro" id="IPR003010">
    <property type="entry name" value="C-N_Hydrolase"/>
</dbReference>
<proteinExistence type="inferred from homology"/>
<gene>
    <name evidence="5" type="ORF">GCM10022252_13670</name>
</gene>
<name>A0ABP8AIL7_9ACTN</name>
<protein>
    <submittedName>
        <fullName evidence="5">Nitrilase family protein</fullName>
    </submittedName>
</protein>
<dbReference type="InterPro" id="IPR050345">
    <property type="entry name" value="Aliph_Amidase/BUP"/>
</dbReference>
<evidence type="ECO:0000313" key="5">
    <source>
        <dbReference type="EMBL" id="GAA4184562.1"/>
    </source>
</evidence>
<organism evidence="5 6">
    <name type="scientific">Streptosporangium oxazolinicum</name>
    <dbReference type="NCBI Taxonomy" id="909287"/>
    <lineage>
        <taxon>Bacteria</taxon>
        <taxon>Bacillati</taxon>
        <taxon>Actinomycetota</taxon>
        <taxon>Actinomycetes</taxon>
        <taxon>Streptosporangiales</taxon>
        <taxon>Streptosporangiaceae</taxon>
        <taxon>Streptosporangium</taxon>
    </lineage>
</organism>
<dbReference type="InterPro" id="IPR001110">
    <property type="entry name" value="UPF0012_CS"/>
</dbReference>
<comment type="caution">
    <text evidence="5">The sequence shown here is derived from an EMBL/GenBank/DDBJ whole genome shotgun (WGS) entry which is preliminary data.</text>
</comment>
<feature type="domain" description="CN hydrolase" evidence="4">
    <location>
        <begin position="2"/>
        <end position="243"/>
    </location>
</feature>
<sequence>MVRVVCCQLAPLIGDLPANRRASAAAVRNAVGLGADVVVLPELVTSGYVFASVDEARTVAVGTGHPVFSDWADAVAGTGSIVVGGFCELGDDGHLYNSAAVVDAGGVRLVYRKTHLWDREKLIFRPGSAPPPVIDTAAGRLGVLICYDMEFPEMTRTLALGGADLVAVPTNWPLVARPEGERPPEVVAAMAAARANRMFVACCDRSGRERGQDWTEGTAVVDASGWVVATAGPGGLAVADLDLGRARDKRLSERNDALADRRPELYAGPPGTGTGTGTAPSPDHTSWVRPPVHPSDQTTGT</sequence>
<evidence type="ECO:0000256" key="1">
    <source>
        <dbReference type="ARBA" id="ARBA00010613"/>
    </source>
</evidence>
<feature type="region of interest" description="Disordered" evidence="3">
    <location>
        <begin position="253"/>
        <end position="301"/>
    </location>
</feature>
<dbReference type="Pfam" id="PF00795">
    <property type="entry name" value="CN_hydrolase"/>
    <property type="match status" value="1"/>
</dbReference>